<dbReference type="AlphaFoldDB" id="A0A183DPY4"/>
<evidence type="ECO:0000256" key="4">
    <source>
        <dbReference type="ARBA" id="ARBA00022989"/>
    </source>
</evidence>
<evidence type="ECO:0000256" key="2">
    <source>
        <dbReference type="ARBA" id="ARBA00005335"/>
    </source>
</evidence>
<proteinExistence type="inferred from homology"/>
<sequence length="159" mass="18079">MFFRVNAVSNSQVRGESMQESILGTKGSRLWLMCGFVLSFASLVAALWIMFADYVLVVGDHPTWPGVALFFHNFLIFLASLVYKFGRTEELWGSRLWLMCGFVLSFASLVAALWIMFADYVLVVGDHPTWPGVALFFHNFLIFLASLVYKFGRTEELWG</sequence>
<dbReference type="EMBL" id="UYRT01078144">
    <property type="protein sequence ID" value="VDN17887.1"/>
    <property type="molecule type" value="Genomic_DNA"/>
</dbReference>
<evidence type="ECO:0000313" key="7">
    <source>
        <dbReference type="EMBL" id="VDN17887.1"/>
    </source>
</evidence>
<feature type="transmembrane region" description="Helical" evidence="6">
    <location>
        <begin position="129"/>
        <end position="149"/>
    </location>
</feature>
<evidence type="ECO:0000256" key="6">
    <source>
        <dbReference type="SAM" id="Phobius"/>
    </source>
</evidence>
<protein>
    <submittedName>
        <fullName evidence="9">MARVEL domain-containing protein</fullName>
    </submittedName>
</protein>
<evidence type="ECO:0000256" key="5">
    <source>
        <dbReference type="ARBA" id="ARBA00023136"/>
    </source>
</evidence>
<keyword evidence="4 6" id="KW-1133">Transmembrane helix</keyword>
<dbReference type="GO" id="GO:0016020">
    <property type="term" value="C:membrane"/>
    <property type="evidence" value="ECO:0007669"/>
    <property type="project" value="UniProtKB-SubCell"/>
</dbReference>
<dbReference type="Pfam" id="PF05255">
    <property type="entry name" value="UPF0220"/>
    <property type="match status" value="1"/>
</dbReference>
<dbReference type="OrthoDB" id="268928at2759"/>
<feature type="transmembrane region" description="Helical" evidence="6">
    <location>
        <begin position="30"/>
        <end position="51"/>
    </location>
</feature>
<dbReference type="InterPro" id="IPR007919">
    <property type="entry name" value="UPF0220"/>
</dbReference>
<reference evidence="9" key="1">
    <citation type="submission" date="2016-06" db="UniProtKB">
        <authorList>
            <consortium name="WormBaseParasite"/>
        </authorList>
    </citation>
    <scope>IDENTIFICATION</scope>
</reference>
<gene>
    <name evidence="7" type="ORF">GPUH_LOCUS10775</name>
</gene>
<reference evidence="7 8" key="2">
    <citation type="submission" date="2018-11" db="EMBL/GenBank/DDBJ databases">
        <authorList>
            <consortium name="Pathogen Informatics"/>
        </authorList>
    </citation>
    <scope>NUCLEOTIDE SEQUENCE [LARGE SCALE GENOMIC DNA]</scope>
</reference>
<dbReference type="Proteomes" id="UP000271098">
    <property type="component" value="Unassembled WGS sequence"/>
</dbReference>
<evidence type="ECO:0000313" key="9">
    <source>
        <dbReference type="WBParaSite" id="GPUH_0001078801-mRNA-1"/>
    </source>
</evidence>
<evidence type="ECO:0000256" key="3">
    <source>
        <dbReference type="ARBA" id="ARBA00022692"/>
    </source>
</evidence>
<keyword evidence="5 6" id="KW-0472">Membrane</keyword>
<comment type="subcellular location">
    <subcellularLocation>
        <location evidence="1">Membrane</location>
        <topology evidence="1">Multi-pass membrane protein</topology>
    </subcellularLocation>
</comment>
<organism evidence="9">
    <name type="scientific">Gongylonema pulchrum</name>
    <dbReference type="NCBI Taxonomy" id="637853"/>
    <lineage>
        <taxon>Eukaryota</taxon>
        <taxon>Metazoa</taxon>
        <taxon>Ecdysozoa</taxon>
        <taxon>Nematoda</taxon>
        <taxon>Chromadorea</taxon>
        <taxon>Rhabditida</taxon>
        <taxon>Spirurina</taxon>
        <taxon>Spiruromorpha</taxon>
        <taxon>Spiruroidea</taxon>
        <taxon>Gongylonematidae</taxon>
        <taxon>Gongylonema</taxon>
    </lineage>
</organism>
<feature type="transmembrane region" description="Helical" evidence="6">
    <location>
        <begin position="63"/>
        <end position="83"/>
    </location>
</feature>
<evidence type="ECO:0000313" key="8">
    <source>
        <dbReference type="Proteomes" id="UP000271098"/>
    </source>
</evidence>
<name>A0A183DPY4_9BILA</name>
<feature type="transmembrane region" description="Helical" evidence="6">
    <location>
        <begin position="95"/>
        <end position="117"/>
    </location>
</feature>
<evidence type="ECO:0000256" key="1">
    <source>
        <dbReference type="ARBA" id="ARBA00004141"/>
    </source>
</evidence>
<keyword evidence="3 6" id="KW-0812">Transmembrane</keyword>
<dbReference type="PANTHER" id="PTHR13180">
    <property type="entry name" value="SMALL MEMBRANE PROTEIN-RELATED"/>
    <property type="match status" value="1"/>
</dbReference>
<dbReference type="WBParaSite" id="GPUH_0001078801-mRNA-1">
    <property type="protein sequence ID" value="GPUH_0001078801-mRNA-1"/>
    <property type="gene ID" value="GPUH_0001078801"/>
</dbReference>
<accession>A0A183DPY4</accession>
<comment type="similarity">
    <text evidence="2">Belongs to the UPF0220 family.</text>
</comment>
<keyword evidence="8" id="KW-1185">Reference proteome</keyword>